<organism evidence="1 2">
    <name type="scientific">Cryptolaemus montrouzieri</name>
    <dbReference type="NCBI Taxonomy" id="559131"/>
    <lineage>
        <taxon>Eukaryota</taxon>
        <taxon>Metazoa</taxon>
        <taxon>Ecdysozoa</taxon>
        <taxon>Arthropoda</taxon>
        <taxon>Hexapoda</taxon>
        <taxon>Insecta</taxon>
        <taxon>Pterygota</taxon>
        <taxon>Neoptera</taxon>
        <taxon>Endopterygota</taxon>
        <taxon>Coleoptera</taxon>
        <taxon>Polyphaga</taxon>
        <taxon>Cucujiformia</taxon>
        <taxon>Coccinelloidea</taxon>
        <taxon>Coccinellidae</taxon>
        <taxon>Scymninae</taxon>
        <taxon>Scymnini</taxon>
        <taxon>Cryptolaemus</taxon>
    </lineage>
</organism>
<sequence>MGVTFDILIAPGLICNVQQFSGMICQLMCEFKKRKHNKIEILAAGGRYDRMIAHYRDMQKRKISSEELSSSGVGISISLDKIVLAIQKEELLN</sequence>
<dbReference type="InterPro" id="IPR045864">
    <property type="entry name" value="aa-tRNA-synth_II/BPL/LPL"/>
</dbReference>
<accession>A0ABD2NS85</accession>
<name>A0ABD2NS85_9CUCU</name>
<dbReference type="Gene3D" id="3.30.930.10">
    <property type="entry name" value="Bira Bifunctional Protein, Domain 2"/>
    <property type="match status" value="1"/>
</dbReference>
<feature type="non-terminal residue" evidence="1">
    <location>
        <position position="93"/>
    </location>
</feature>
<evidence type="ECO:0000313" key="1">
    <source>
        <dbReference type="EMBL" id="KAL3281438.1"/>
    </source>
</evidence>
<protein>
    <submittedName>
        <fullName evidence="1">Uncharacterized protein</fullName>
    </submittedName>
</protein>
<dbReference type="AlphaFoldDB" id="A0ABD2NS85"/>
<dbReference type="SUPFAM" id="SSF55681">
    <property type="entry name" value="Class II aaRS and biotin synthetases"/>
    <property type="match status" value="1"/>
</dbReference>
<keyword evidence="2" id="KW-1185">Reference proteome</keyword>
<dbReference type="Proteomes" id="UP001516400">
    <property type="component" value="Unassembled WGS sequence"/>
</dbReference>
<evidence type="ECO:0000313" key="2">
    <source>
        <dbReference type="Proteomes" id="UP001516400"/>
    </source>
</evidence>
<reference evidence="1 2" key="1">
    <citation type="journal article" date="2021" name="BMC Biol.">
        <title>Horizontally acquired antibacterial genes associated with adaptive radiation of ladybird beetles.</title>
        <authorList>
            <person name="Li H.S."/>
            <person name="Tang X.F."/>
            <person name="Huang Y.H."/>
            <person name="Xu Z.Y."/>
            <person name="Chen M.L."/>
            <person name="Du X.Y."/>
            <person name="Qiu B.Y."/>
            <person name="Chen P.T."/>
            <person name="Zhang W."/>
            <person name="Slipinski A."/>
            <person name="Escalona H.E."/>
            <person name="Waterhouse R.M."/>
            <person name="Zwick A."/>
            <person name="Pang H."/>
        </authorList>
    </citation>
    <scope>NUCLEOTIDE SEQUENCE [LARGE SCALE GENOMIC DNA]</scope>
    <source>
        <strain evidence="1">SYSU2018</strain>
    </source>
</reference>
<dbReference type="EMBL" id="JABFTP020000144">
    <property type="protein sequence ID" value="KAL3281438.1"/>
    <property type="molecule type" value="Genomic_DNA"/>
</dbReference>
<proteinExistence type="predicted"/>
<gene>
    <name evidence="1" type="ORF">HHI36_004647</name>
</gene>
<comment type="caution">
    <text evidence="1">The sequence shown here is derived from an EMBL/GenBank/DDBJ whole genome shotgun (WGS) entry which is preliminary data.</text>
</comment>